<dbReference type="Pfam" id="PF01795">
    <property type="entry name" value="Methyltransf_5"/>
    <property type="match status" value="1"/>
</dbReference>
<dbReference type="GO" id="GO:0005737">
    <property type="term" value="C:cytoplasm"/>
    <property type="evidence" value="ECO:0007669"/>
    <property type="project" value="UniProtKB-SubCell"/>
</dbReference>
<feature type="binding site" evidence="7">
    <location>
        <position position="61"/>
    </location>
    <ligand>
        <name>S-adenosyl-L-methionine</name>
        <dbReference type="ChEBI" id="CHEBI:59789"/>
    </ligand>
</feature>
<comment type="function">
    <text evidence="7">Specifically methylates the N4 position of cytidine in position 1402 (C1402) of 16S rRNA.</text>
</comment>
<dbReference type="SUPFAM" id="SSF81799">
    <property type="entry name" value="Putative methyltransferase TM0872, insert domain"/>
    <property type="match status" value="1"/>
</dbReference>
<dbReference type="Gene3D" id="1.10.150.170">
    <property type="entry name" value="Putative methyltransferase TM0872, insert domain"/>
    <property type="match status" value="1"/>
</dbReference>
<dbReference type="PIRSF" id="PIRSF004486">
    <property type="entry name" value="MraW"/>
    <property type="match status" value="1"/>
</dbReference>
<accession>A0A2I1DPZ0</accession>
<dbReference type="PANTHER" id="PTHR11265:SF0">
    <property type="entry name" value="12S RRNA N4-METHYLCYTIDINE METHYLTRANSFERASE"/>
    <property type="match status" value="1"/>
</dbReference>
<dbReference type="Proteomes" id="UP000234329">
    <property type="component" value="Unassembled WGS sequence"/>
</dbReference>
<dbReference type="AlphaFoldDB" id="A0A2I1DPZ0"/>
<gene>
    <name evidence="7" type="primary">rsmH</name>
    <name evidence="8" type="ORF">B1757_00830</name>
</gene>
<evidence type="ECO:0000313" key="8">
    <source>
        <dbReference type="EMBL" id="PKY11930.1"/>
    </source>
</evidence>
<evidence type="ECO:0000256" key="4">
    <source>
        <dbReference type="ARBA" id="ARBA00022603"/>
    </source>
</evidence>
<evidence type="ECO:0000256" key="1">
    <source>
        <dbReference type="ARBA" id="ARBA00010396"/>
    </source>
</evidence>
<evidence type="ECO:0000256" key="3">
    <source>
        <dbReference type="ARBA" id="ARBA00022552"/>
    </source>
</evidence>
<keyword evidence="6 7" id="KW-0949">S-adenosyl-L-methionine</keyword>
<proteinExistence type="inferred from homology"/>
<sequence>MKTPAPGSHVTVLLQESVAMLLPALGAGAVRRCVDATGGRGGHSAALLEHLQHQDMLLILDRDPSAVAALQERFGHDERVVVRQARFSEIRAVLQSLDWDSVDAILADLGVSSPQLDEAERGFSFLRDGPLDMRMDPDTGISAAEWLNTAAEKEISQVLKNYGEERFARPIARKIVQERTQTPLQRTGQLAALIATVVPRHDPGFNPATRSFQGIRIFINHELEELEQFLPEAMAALRAGGRLAIISFHSLEDRMVKRFFRADSYRVSSDLPLRAAEIPPLPWRAIGKSLRAGAAEVQMNPRSRSAVLRVAERSDRHAA</sequence>
<keyword evidence="5 7" id="KW-0808">Transferase</keyword>
<dbReference type="GO" id="GO:0071424">
    <property type="term" value="F:rRNA (cytosine-N4-)-methyltransferase activity"/>
    <property type="evidence" value="ECO:0007669"/>
    <property type="project" value="UniProtKB-UniRule"/>
</dbReference>
<dbReference type="FunCoup" id="A0A2I1DPZ0">
    <property type="interactions" value="555"/>
</dbReference>
<evidence type="ECO:0000256" key="2">
    <source>
        <dbReference type="ARBA" id="ARBA00022490"/>
    </source>
</evidence>
<feature type="binding site" evidence="7">
    <location>
        <position position="108"/>
    </location>
    <ligand>
        <name>S-adenosyl-L-methionine</name>
        <dbReference type="ChEBI" id="CHEBI:59789"/>
    </ligand>
</feature>
<feature type="binding site" evidence="7">
    <location>
        <position position="87"/>
    </location>
    <ligand>
        <name>S-adenosyl-L-methionine</name>
        <dbReference type="ChEBI" id="CHEBI:59789"/>
    </ligand>
</feature>
<dbReference type="EMBL" id="MXAV01000004">
    <property type="protein sequence ID" value="PKY11930.1"/>
    <property type="molecule type" value="Genomic_DNA"/>
</dbReference>
<organism evidence="8 9">
    <name type="scientific">Acidithiobacillus marinus</name>
    <dbReference type="NCBI Taxonomy" id="187490"/>
    <lineage>
        <taxon>Bacteria</taxon>
        <taxon>Pseudomonadati</taxon>
        <taxon>Pseudomonadota</taxon>
        <taxon>Acidithiobacillia</taxon>
        <taxon>Acidithiobacillales</taxon>
        <taxon>Acidithiobacillaceae</taxon>
        <taxon>Acidithiobacillus</taxon>
    </lineage>
</organism>
<dbReference type="FunFam" id="1.10.150.170:FF:000001">
    <property type="entry name" value="Ribosomal RNA small subunit methyltransferase H"/>
    <property type="match status" value="1"/>
</dbReference>
<dbReference type="RefSeq" id="WP_101536519.1">
    <property type="nucleotide sequence ID" value="NZ_MXAV01000004.1"/>
</dbReference>
<keyword evidence="3 7" id="KW-0698">rRNA processing</keyword>
<dbReference type="NCBIfam" id="TIGR00006">
    <property type="entry name" value="16S rRNA (cytosine(1402)-N(4))-methyltransferase RsmH"/>
    <property type="match status" value="1"/>
</dbReference>
<dbReference type="OrthoDB" id="5289319at2"/>
<dbReference type="InterPro" id="IPR029063">
    <property type="entry name" value="SAM-dependent_MTases_sf"/>
</dbReference>
<comment type="caution">
    <text evidence="8">The sequence shown here is derived from an EMBL/GenBank/DDBJ whole genome shotgun (WGS) entry which is preliminary data.</text>
</comment>
<keyword evidence="2 7" id="KW-0963">Cytoplasm</keyword>
<dbReference type="PANTHER" id="PTHR11265">
    <property type="entry name" value="S-ADENOSYL-METHYLTRANSFERASE MRAW"/>
    <property type="match status" value="1"/>
</dbReference>
<keyword evidence="9" id="KW-1185">Reference proteome</keyword>
<evidence type="ECO:0000256" key="7">
    <source>
        <dbReference type="HAMAP-Rule" id="MF_01007"/>
    </source>
</evidence>
<comment type="subcellular location">
    <subcellularLocation>
        <location evidence="7">Cytoplasm</location>
    </subcellularLocation>
</comment>
<comment type="similarity">
    <text evidence="1 7">Belongs to the methyltransferase superfamily. RsmH family.</text>
</comment>
<dbReference type="EC" id="2.1.1.199" evidence="7"/>
<name>A0A2I1DPZ0_9PROT</name>
<dbReference type="HAMAP" id="MF_01007">
    <property type="entry name" value="16SrRNA_methyltr_H"/>
    <property type="match status" value="1"/>
</dbReference>
<evidence type="ECO:0000313" key="9">
    <source>
        <dbReference type="Proteomes" id="UP000234329"/>
    </source>
</evidence>
<evidence type="ECO:0000256" key="6">
    <source>
        <dbReference type="ARBA" id="ARBA00022691"/>
    </source>
</evidence>
<keyword evidence="4 7" id="KW-0489">Methyltransferase</keyword>
<dbReference type="InterPro" id="IPR023397">
    <property type="entry name" value="SAM-dep_MeTrfase_MraW_recog"/>
</dbReference>
<evidence type="ECO:0000256" key="5">
    <source>
        <dbReference type="ARBA" id="ARBA00022679"/>
    </source>
</evidence>
<dbReference type="InParanoid" id="A0A2I1DPZ0"/>
<reference evidence="8 9" key="1">
    <citation type="submission" date="2017-03" db="EMBL/GenBank/DDBJ databases">
        <title>Draft genime sequence of the acidophilic sulfur-oxidizing bacterium Acidithiobacillus sp. SH, isolated from seawater.</title>
        <authorList>
            <person name="Sharmin S."/>
            <person name="Tokuhisa M."/>
            <person name="Kanao T."/>
            <person name="Kamimura K."/>
        </authorList>
    </citation>
    <scope>NUCLEOTIDE SEQUENCE [LARGE SCALE GENOMIC DNA]</scope>
    <source>
        <strain evidence="8 9">SH</strain>
    </source>
</reference>
<protein>
    <recommendedName>
        <fullName evidence="7">Ribosomal RNA small subunit methyltransferase H</fullName>
        <ecNumber evidence="7">2.1.1.199</ecNumber>
    </recommendedName>
    <alternativeName>
        <fullName evidence="7">16S rRNA m(4)C1402 methyltransferase</fullName>
    </alternativeName>
    <alternativeName>
        <fullName evidence="7">rRNA (cytosine-N(4)-)-methyltransferase RsmH</fullName>
    </alternativeName>
</protein>
<feature type="binding site" evidence="7">
    <location>
        <position position="115"/>
    </location>
    <ligand>
        <name>S-adenosyl-L-methionine</name>
        <dbReference type="ChEBI" id="CHEBI:59789"/>
    </ligand>
</feature>
<dbReference type="SUPFAM" id="SSF53335">
    <property type="entry name" value="S-adenosyl-L-methionine-dependent methyltransferases"/>
    <property type="match status" value="1"/>
</dbReference>
<dbReference type="GO" id="GO:0070475">
    <property type="term" value="P:rRNA base methylation"/>
    <property type="evidence" value="ECO:0007669"/>
    <property type="project" value="UniProtKB-UniRule"/>
</dbReference>
<comment type="catalytic activity">
    <reaction evidence="7">
        <text>cytidine(1402) in 16S rRNA + S-adenosyl-L-methionine = N(4)-methylcytidine(1402) in 16S rRNA + S-adenosyl-L-homocysteine + H(+)</text>
        <dbReference type="Rhea" id="RHEA:42928"/>
        <dbReference type="Rhea" id="RHEA-COMP:10286"/>
        <dbReference type="Rhea" id="RHEA-COMP:10287"/>
        <dbReference type="ChEBI" id="CHEBI:15378"/>
        <dbReference type="ChEBI" id="CHEBI:57856"/>
        <dbReference type="ChEBI" id="CHEBI:59789"/>
        <dbReference type="ChEBI" id="CHEBI:74506"/>
        <dbReference type="ChEBI" id="CHEBI:82748"/>
        <dbReference type="EC" id="2.1.1.199"/>
    </reaction>
</comment>
<feature type="binding site" evidence="7">
    <location>
        <begin position="41"/>
        <end position="43"/>
    </location>
    <ligand>
        <name>S-adenosyl-L-methionine</name>
        <dbReference type="ChEBI" id="CHEBI:59789"/>
    </ligand>
</feature>
<dbReference type="InterPro" id="IPR002903">
    <property type="entry name" value="RsmH"/>
</dbReference>
<dbReference type="Gene3D" id="3.40.50.150">
    <property type="entry name" value="Vaccinia Virus protein VP39"/>
    <property type="match status" value="1"/>
</dbReference>